<proteinExistence type="predicted"/>
<name>A0A2P2QDI6_RHIMU</name>
<accession>A0A2P2QDI6</accession>
<evidence type="ECO:0000313" key="1">
    <source>
        <dbReference type="EMBL" id="MBX64954.1"/>
    </source>
</evidence>
<protein>
    <submittedName>
        <fullName evidence="1">Uncharacterized protein</fullName>
    </submittedName>
</protein>
<reference evidence="1" key="1">
    <citation type="submission" date="2018-02" db="EMBL/GenBank/DDBJ databases">
        <title>Rhizophora mucronata_Transcriptome.</title>
        <authorList>
            <person name="Meera S.P."/>
            <person name="Sreeshan A."/>
            <person name="Augustine A."/>
        </authorList>
    </citation>
    <scope>NUCLEOTIDE SEQUENCE</scope>
    <source>
        <tissue evidence="1">Leaf</tissue>
    </source>
</reference>
<dbReference type="EMBL" id="GGEC01084470">
    <property type="protein sequence ID" value="MBX64954.1"/>
    <property type="molecule type" value="Transcribed_RNA"/>
</dbReference>
<sequence length="22" mass="2423">MNNPLSLMQMITSMLPSNNKTG</sequence>
<organism evidence="1">
    <name type="scientific">Rhizophora mucronata</name>
    <name type="common">Asiatic mangrove</name>
    <dbReference type="NCBI Taxonomy" id="61149"/>
    <lineage>
        <taxon>Eukaryota</taxon>
        <taxon>Viridiplantae</taxon>
        <taxon>Streptophyta</taxon>
        <taxon>Embryophyta</taxon>
        <taxon>Tracheophyta</taxon>
        <taxon>Spermatophyta</taxon>
        <taxon>Magnoliopsida</taxon>
        <taxon>eudicotyledons</taxon>
        <taxon>Gunneridae</taxon>
        <taxon>Pentapetalae</taxon>
        <taxon>rosids</taxon>
        <taxon>fabids</taxon>
        <taxon>Malpighiales</taxon>
        <taxon>Rhizophoraceae</taxon>
        <taxon>Rhizophora</taxon>
    </lineage>
</organism>
<dbReference type="AlphaFoldDB" id="A0A2P2QDI6"/>